<organism evidence="2 3">
    <name type="scientific">Aspergillus tubingensis (strain CBS 134.48)</name>
    <dbReference type="NCBI Taxonomy" id="767770"/>
    <lineage>
        <taxon>Eukaryota</taxon>
        <taxon>Fungi</taxon>
        <taxon>Dikarya</taxon>
        <taxon>Ascomycota</taxon>
        <taxon>Pezizomycotina</taxon>
        <taxon>Eurotiomycetes</taxon>
        <taxon>Eurotiomycetidae</taxon>
        <taxon>Eurotiales</taxon>
        <taxon>Aspergillaceae</taxon>
        <taxon>Aspergillus</taxon>
        <taxon>Aspergillus subgen. Circumdati</taxon>
    </lineage>
</organism>
<protein>
    <submittedName>
        <fullName evidence="2">Uncharacterized protein</fullName>
    </submittedName>
</protein>
<name>A0A1L9N459_ASPTC</name>
<reference evidence="3" key="1">
    <citation type="journal article" date="2017" name="Genome Biol.">
        <title>Comparative genomics reveals high biological diversity and specific adaptations in the industrially and medically important fungal genus Aspergillus.</title>
        <authorList>
            <person name="de Vries R.P."/>
            <person name="Riley R."/>
            <person name="Wiebenga A."/>
            <person name="Aguilar-Osorio G."/>
            <person name="Amillis S."/>
            <person name="Uchima C.A."/>
            <person name="Anderluh G."/>
            <person name="Asadollahi M."/>
            <person name="Askin M."/>
            <person name="Barry K."/>
            <person name="Battaglia E."/>
            <person name="Bayram O."/>
            <person name="Benocci T."/>
            <person name="Braus-Stromeyer S.A."/>
            <person name="Caldana C."/>
            <person name="Canovas D."/>
            <person name="Cerqueira G.C."/>
            <person name="Chen F."/>
            <person name="Chen W."/>
            <person name="Choi C."/>
            <person name="Clum A."/>
            <person name="Dos Santos R.A."/>
            <person name="Damasio A.R."/>
            <person name="Diallinas G."/>
            <person name="Emri T."/>
            <person name="Fekete E."/>
            <person name="Flipphi M."/>
            <person name="Freyberg S."/>
            <person name="Gallo A."/>
            <person name="Gournas C."/>
            <person name="Habgood R."/>
            <person name="Hainaut M."/>
            <person name="Harispe M.L."/>
            <person name="Henrissat B."/>
            <person name="Hilden K.S."/>
            <person name="Hope R."/>
            <person name="Hossain A."/>
            <person name="Karabika E."/>
            <person name="Karaffa L."/>
            <person name="Karanyi Z."/>
            <person name="Krasevec N."/>
            <person name="Kuo A."/>
            <person name="Kusch H."/>
            <person name="LaButti K."/>
            <person name="Lagendijk E.L."/>
            <person name="Lapidus A."/>
            <person name="Levasseur A."/>
            <person name="Lindquist E."/>
            <person name="Lipzen A."/>
            <person name="Logrieco A.F."/>
            <person name="MacCabe A."/>
            <person name="Maekelae M.R."/>
            <person name="Malavazi I."/>
            <person name="Melin P."/>
            <person name="Meyer V."/>
            <person name="Mielnichuk N."/>
            <person name="Miskei M."/>
            <person name="Molnar A.P."/>
            <person name="Mule G."/>
            <person name="Ngan C.Y."/>
            <person name="Orejas M."/>
            <person name="Orosz E."/>
            <person name="Ouedraogo J.P."/>
            <person name="Overkamp K.M."/>
            <person name="Park H.-S."/>
            <person name="Perrone G."/>
            <person name="Piumi F."/>
            <person name="Punt P.J."/>
            <person name="Ram A.F."/>
            <person name="Ramon A."/>
            <person name="Rauscher S."/>
            <person name="Record E."/>
            <person name="Riano-Pachon D.M."/>
            <person name="Robert V."/>
            <person name="Roehrig J."/>
            <person name="Ruller R."/>
            <person name="Salamov A."/>
            <person name="Salih N.S."/>
            <person name="Samson R.A."/>
            <person name="Sandor E."/>
            <person name="Sanguinetti M."/>
            <person name="Schuetze T."/>
            <person name="Sepcic K."/>
            <person name="Shelest E."/>
            <person name="Sherlock G."/>
            <person name="Sophianopoulou V."/>
            <person name="Squina F.M."/>
            <person name="Sun H."/>
            <person name="Susca A."/>
            <person name="Todd R.B."/>
            <person name="Tsang A."/>
            <person name="Unkles S.E."/>
            <person name="van de Wiele N."/>
            <person name="van Rossen-Uffink D."/>
            <person name="Oliveira J.V."/>
            <person name="Vesth T.C."/>
            <person name="Visser J."/>
            <person name="Yu J.-H."/>
            <person name="Zhou M."/>
            <person name="Andersen M.R."/>
            <person name="Archer D.B."/>
            <person name="Baker S.E."/>
            <person name="Benoit I."/>
            <person name="Brakhage A.A."/>
            <person name="Braus G.H."/>
            <person name="Fischer R."/>
            <person name="Frisvad J.C."/>
            <person name="Goldman G.H."/>
            <person name="Houbraken J."/>
            <person name="Oakley B."/>
            <person name="Pocsi I."/>
            <person name="Scazzocchio C."/>
            <person name="Seiboth B."/>
            <person name="vanKuyk P.A."/>
            <person name="Wortman J."/>
            <person name="Dyer P.S."/>
            <person name="Grigoriev I.V."/>
        </authorList>
    </citation>
    <scope>NUCLEOTIDE SEQUENCE [LARGE SCALE GENOMIC DNA]</scope>
    <source>
        <strain evidence="3">CBS 134.48</strain>
    </source>
</reference>
<sequence>MLFLLSYPTSILNCKSFSSQNYLIPSLSTSCFVMQTTKFIRSAASLGNNGPGASLILSIRQPACADSSRGEVLISVQLAPLHRSLLSPLSIGPGAGVHRQNGHSASSSQDERLPGMGTGRQSRQARDAPSPCPDGKFRNEKSDLDLSTAFTCLSAADHPPPFPRPDPIQDPGLNNGQVPYPHPTLPFPPTPAHRTCSPPLLQFQITMRIRLSPIRNEKEKEHQERILLLGYCFKLSFWLVSDWVCFPCLCCSLLICF</sequence>
<accession>A0A1L9N459</accession>
<keyword evidence="3" id="KW-1185">Reference proteome</keyword>
<dbReference type="Proteomes" id="UP000184304">
    <property type="component" value="Unassembled WGS sequence"/>
</dbReference>
<evidence type="ECO:0000313" key="2">
    <source>
        <dbReference type="EMBL" id="OJI84097.1"/>
    </source>
</evidence>
<proteinExistence type="predicted"/>
<dbReference type="EMBL" id="KV878203">
    <property type="protein sequence ID" value="OJI84097.1"/>
    <property type="molecule type" value="Genomic_DNA"/>
</dbReference>
<gene>
    <name evidence="2" type="ORF">ASPTUDRAFT_638940</name>
</gene>
<evidence type="ECO:0000256" key="1">
    <source>
        <dbReference type="SAM" id="MobiDB-lite"/>
    </source>
</evidence>
<feature type="region of interest" description="Disordered" evidence="1">
    <location>
        <begin position="92"/>
        <end position="140"/>
    </location>
</feature>
<dbReference type="VEuPathDB" id="FungiDB:ASPTUDRAFT_638940"/>
<evidence type="ECO:0000313" key="3">
    <source>
        <dbReference type="Proteomes" id="UP000184304"/>
    </source>
</evidence>
<dbReference type="AlphaFoldDB" id="A0A1L9N459"/>